<dbReference type="Gene3D" id="1.20.5.110">
    <property type="match status" value="1"/>
</dbReference>
<dbReference type="EMBL" id="KU720623">
    <property type="protein sequence ID" value="ATU79859.1"/>
    <property type="molecule type" value="Viral_cRNA"/>
</dbReference>
<gene>
    <name evidence="9" type="primary">P</name>
    <name evidence="9" type="synonym">C</name>
    <name evidence="9" type="synonym">V</name>
</gene>
<feature type="region of interest" description="Disordered" evidence="7">
    <location>
        <begin position="83"/>
        <end position="102"/>
    </location>
</feature>
<evidence type="ECO:0000256" key="2">
    <source>
        <dbReference type="ARBA" id="ARBA00020572"/>
    </source>
</evidence>
<evidence type="ECO:0000256" key="3">
    <source>
        <dbReference type="ARBA" id="ARBA00022495"/>
    </source>
</evidence>
<name>A0A2D3HXS7_9MONO</name>
<comment type="function">
    <text evidence="6">Essential cofactor of the RNA polymerase L that plays a central role in the transcription and replication by forming the polymerase complex with RNA polymerase L and recruiting L to the genomic N-RNA template for RNA synthesis. Also plays a central role in the encapsidation of nascent RNA chains by forming the encapsidation complex with the nucleocapsid protein N (N-P complex). Acts as a chaperone for newly synthesized free N protein, so-called N0, allowing encapsidation of nascent RNA chains during replication. The nucleoprotein protein N prevents excessive phosphorylation of P, which leads to down-regulation of viral transcription/ replication. Participates, together with N, in the formation of viral factories (viroplasms), which are large inclusions in the host cytoplasm where replication takes place.</text>
</comment>
<protein>
    <recommendedName>
        <fullName evidence="2">Phosphoprotein</fullName>
    </recommendedName>
</protein>
<organism evidence="9">
    <name type="scientific">Dolphin morbillivirus</name>
    <dbReference type="NCBI Taxonomy" id="37131"/>
    <lineage>
        <taxon>Viruses</taxon>
        <taxon>Riboviria</taxon>
        <taxon>Orthornavirae</taxon>
        <taxon>Negarnaviricota</taxon>
        <taxon>Haploviricotina</taxon>
        <taxon>Monjiviricetes</taxon>
        <taxon>Mononegavirales</taxon>
        <taxon>Paramyxoviridae</taxon>
        <taxon>Orthoparamyxovirinae</taxon>
        <taxon>Morbillivirus</taxon>
        <taxon>Morbillivirus ceti</taxon>
    </lineage>
</organism>
<reference evidence="9" key="1">
    <citation type="journal article" date="2017" name="Endanger. Species Res.">
        <title>Evaluation of Morbillivirus Exposure in Cetaceans from the Northern Gulf of Mexico 2010-2014.</title>
        <authorList>
            <person name="Fauquier D.A."/>
            <person name="Litz J."/>
            <person name="Sanchez S."/>
            <person name="Colegrove K."/>
            <person name="Schwacke L.H."/>
            <person name="Hart L."/>
            <person name="Saliki J."/>
            <person name="Smith C."/>
            <person name="Goldstein T."/>
            <person name="Bowen-Stevens S."/>
            <person name="McFee W."/>
            <person name="Fougeres E."/>
            <person name="Mase-Guthrie B."/>
            <person name="Stratton E."/>
            <person name="Ewing R."/>
            <person name="Venn-Watson S."/>
            <person name="Carmichael R.H."/>
            <person name="Clemons-Chevis C."/>
            <person name="Hatchett W."/>
            <person name="Shannon D."/>
            <person name="Shippee S."/>
            <person name="Smith S."/>
            <person name="Staggs L."/>
            <person name="Tumlin M.C."/>
            <person name="Wingers N.L."/>
            <person name="Rowles T.K."/>
        </authorList>
    </citation>
    <scope>NUCLEOTIDE SEQUENCE</scope>
    <source>
        <strain evidence="9">GW2010007A</strain>
    </source>
</reference>
<sequence>MAEEQAYHVNKGLECLKSLRENPPDAVEIKEAQIIRSKAACEESSESHHQDNSEKDTPDFDESCSSAIRPETYRMLLGDDTGFRAPGYIPNEGEPEPGDIGKEEPAVRCYHVYDHGGQEVEGVKDADLLVVPTGSDDDAEFRDGDESSLESDGESGTVDTRGNSSSNRGSAPRIKVERSSDVETISSEELQGLIRSQSQKHNGFGVDRFLKVPPIPTSVPLDPAPKSIKKGTGERSALSGTETEFSLTGGATRLAQESRWASSESSAPAENVRQSVTNAERTQKPPQGSGTTASQKSQNNGHSDDEYEDELFLEVQEIKTAITKINEDNQQIISKLDSIMLLKGEIESIKKQINKQNIIISTIEGHLSSIMIAIPGFGKDPNDPTADVELNPDLRPIISRDAGRALAEVLKRPAVERNPKVTPKVHPGSKGQILRDLQLKPVDRKMSSAVGFVPTDDLPSRSVLRSMIKSSNLESEHKRSMIGLLNDVRSGKDLGEFYQMVKKIIK</sequence>
<evidence type="ECO:0000256" key="7">
    <source>
        <dbReference type="SAM" id="MobiDB-lite"/>
    </source>
</evidence>
<keyword evidence="5" id="KW-0693">Viral RNA replication</keyword>
<evidence type="ECO:0000313" key="9">
    <source>
        <dbReference type="EMBL" id="ATU79859.1"/>
    </source>
</evidence>
<evidence type="ECO:0000256" key="6">
    <source>
        <dbReference type="ARBA" id="ARBA00060014"/>
    </source>
</evidence>
<dbReference type="InterPro" id="IPR028243">
    <property type="entry name" value="Paramyxo_P/V_N"/>
</dbReference>
<evidence type="ECO:0000256" key="1">
    <source>
        <dbReference type="ARBA" id="ARBA00008617"/>
    </source>
</evidence>
<dbReference type="SUPFAM" id="SSF101089">
    <property type="entry name" value="Phosphoprotein XD domain"/>
    <property type="match status" value="1"/>
</dbReference>
<comment type="similarity">
    <text evidence="1">Belongs to the morbillivirus P protein family.</text>
</comment>
<feature type="domain" description="Paramyxovirus structural protein P/V N-terminal" evidence="8">
    <location>
        <begin position="4"/>
        <end position="312"/>
    </location>
</feature>
<feature type="region of interest" description="Disordered" evidence="7">
    <location>
        <begin position="133"/>
        <end position="305"/>
    </location>
</feature>
<evidence type="ECO:0000256" key="4">
    <source>
        <dbReference type="ARBA" id="ARBA00022553"/>
    </source>
</evidence>
<dbReference type="Pfam" id="PF13825">
    <property type="entry name" value="Paramyxo_P_V_N"/>
    <property type="match status" value="1"/>
</dbReference>
<dbReference type="GO" id="GO:0006351">
    <property type="term" value="P:DNA-templated transcription"/>
    <property type="evidence" value="ECO:0007669"/>
    <property type="project" value="InterPro"/>
</dbReference>
<accession>A0A2D3HXS7</accession>
<dbReference type="InterPro" id="IPR004897">
    <property type="entry name" value="P/V_Pprotein_paramyxoviral"/>
</dbReference>
<dbReference type="GO" id="GO:0003723">
    <property type="term" value="F:RNA binding"/>
    <property type="evidence" value="ECO:0007669"/>
    <property type="project" value="InterPro"/>
</dbReference>
<feature type="compositionally biased region" description="Polar residues" evidence="7">
    <location>
        <begin position="157"/>
        <end position="169"/>
    </location>
</feature>
<proteinExistence type="inferred from homology"/>
<dbReference type="GO" id="GO:0019079">
    <property type="term" value="P:viral genome replication"/>
    <property type="evidence" value="ECO:0007669"/>
    <property type="project" value="InterPro"/>
</dbReference>
<dbReference type="Gene3D" id="1.10.8.10">
    <property type="entry name" value="DNA helicase RuvA subunit, C-terminal domain"/>
    <property type="match status" value="1"/>
</dbReference>
<keyword evidence="4" id="KW-0597">Phosphoprotein</keyword>
<feature type="region of interest" description="Disordered" evidence="7">
    <location>
        <begin position="38"/>
        <end position="64"/>
    </location>
</feature>
<dbReference type="Pfam" id="PF03210">
    <property type="entry name" value="Paramyx_P_V_C"/>
    <property type="match status" value="1"/>
</dbReference>
<evidence type="ECO:0000256" key="5">
    <source>
        <dbReference type="ARBA" id="ARBA00022953"/>
    </source>
</evidence>
<feature type="compositionally biased region" description="Basic and acidic residues" evidence="7">
    <location>
        <begin position="38"/>
        <end position="58"/>
    </location>
</feature>
<dbReference type="CDD" id="cd21031">
    <property type="entry name" value="MEV_P-protein-C_like"/>
    <property type="match status" value="1"/>
</dbReference>
<dbReference type="InterPro" id="IPR016075">
    <property type="entry name" value="RNA_pol_Pprot-P_XD_paramyxovir"/>
</dbReference>
<feature type="compositionally biased region" description="Polar residues" evidence="7">
    <location>
        <begin position="182"/>
        <end position="201"/>
    </location>
</feature>
<evidence type="ECO:0000259" key="8">
    <source>
        <dbReference type="Pfam" id="PF13825"/>
    </source>
</evidence>
<dbReference type="GO" id="GO:0003968">
    <property type="term" value="F:RNA-directed RNA polymerase activity"/>
    <property type="evidence" value="ECO:0007669"/>
    <property type="project" value="InterPro"/>
</dbReference>
<keyword evidence="3" id="KW-0691">RNA editing</keyword>
<feature type="compositionally biased region" description="Polar residues" evidence="7">
    <location>
        <begin position="259"/>
        <end position="301"/>
    </location>
</feature>